<reference evidence="2" key="2">
    <citation type="submission" date="2020-09" db="EMBL/GenBank/DDBJ databases">
        <authorList>
            <person name="Sun Q."/>
            <person name="Ohkuma M."/>
        </authorList>
    </citation>
    <scope>NUCLEOTIDE SEQUENCE</scope>
    <source>
        <strain evidence="2">JCM 3172</strain>
    </source>
</reference>
<sequence>MTDAQAASYATGSAPETDAWSLEKHVESCGDCAARVSAAVRATTAGPELAAIRASILTAATTPRAVTGRLGELDARGGLRLSARGGVPHFAARASRLLWAAGPAVRGAWMVAVVLVGAAAVALAYGAGYGAARQALLAVAPVLPLAGVAVSYGRHADPMYEIGASTPSGGLRLLLTRTAAVLAVSVPLLTAAGAVLPGGSGGPGAAAWLLPGLALTLATLALGSFVGCRAAAGTLSTAWLLAVAGPVVGRPGTGSLPLAADLVRLLSGAAAQGAWAAGAVVCAGLLVLRRRSFDLMEPR</sequence>
<keyword evidence="1" id="KW-0472">Membrane</keyword>
<name>A0A918H8P1_9ACTN</name>
<feature type="transmembrane region" description="Helical" evidence="1">
    <location>
        <begin position="135"/>
        <end position="153"/>
    </location>
</feature>
<organism evidence="2 3">
    <name type="scientific">Streptomyces purpureus</name>
    <dbReference type="NCBI Taxonomy" id="1951"/>
    <lineage>
        <taxon>Bacteria</taxon>
        <taxon>Bacillati</taxon>
        <taxon>Actinomycetota</taxon>
        <taxon>Actinomycetes</taxon>
        <taxon>Kitasatosporales</taxon>
        <taxon>Streptomycetaceae</taxon>
        <taxon>Streptomyces</taxon>
    </lineage>
</organism>
<feature type="transmembrane region" description="Helical" evidence="1">
    <location>
        <begin position="269"/>
        <end position="288"/>
    </location>
</feature>
<reference evidence="2" key="1">
    <citation type="journal article" date="2014" name="Int. J. Syst. Evol. Microbiol.">
        <title>Complete genome sequence of Corynebacterium casei LMG S-19264T (=DSM 44701T), isolated from a smear-ripened cheese.</title>
        <authorList>
            <consortium name="US DOE Joint Genome Institute (JGI-PGF)"/>
            <person name="Walter F."/>
            <person name="Albersmeier A."/>
            <person name="Kalinowski J."/>
            <person name="Ruckert C."/>
        </authorList>
    </citation>
    <scope>NUCLEOTIDE SEQUENCE</scope>
    <source>
        <strain evidence="2">JCM 3172</strain>
    </source>
</reference>
<feature type="transmembrane region" description="Helical" evidence="1">
    <location>
        <begin position="230"/>
        <end position="249"/>
    </location>
</feature>
<dbReference type="RefSeq" id="WP_189203394.1">
    <property type="nucleotide sequence ID" value="NZ_BMQQ01000018.1"/>
</dbReference>
<keyword evidence="1" id="KW-1133">Transmembrane helix</keyword>
<dbReference type="Proteomes" id="UP000619486">
    <property type="component" value="Unassembled WGS sequence"/>
</dbReference>
<feature type="transmembrane region" description="Helical" evidence="1">
    <location>
        <begin position="174"/>
        <end position="199"/>
    </location>
</feature>
<accession>A0A918H8P1</accession>
<keyword evidence="1" id="KW-0812">Transmembrane</keyword>
<evidence type="ECO:0008006" key="4">
    <source>
        <dbReference type="Google" id="ProtNLM"/>
    </source>
</evidence>
<dbReference type="AlphaFoldDB" id="A0A918H8P1"/>
<feature type="transmembrane region" description="Helical" evidence="1">
    <location>
        <begin position="205"/>
        <end position="223"/>
    </location>
</feature>
<proteinExistence type="predicted"/>
<evidence type="ECO:0000313" key="3">
    <source>
        <dbReference type="Proteomes" id="UP000619486"/>
    </source>
</evidence>
<comment type="caution">
    <text evidence="2">The sequence shown here is derived from an EMBL/GenBank/DDBJ whole genome shotgun (WGS) entry which is preliminary data.</text>
</comment>
<protein>
    <recommendedName>
        <fullName evidence="4">Integral membrane protein</fullName>
    </recommendedName>
</protein>
<keyword evidence="3" id="KW-1185">Reference proteome</keyword>
<evidence type="ECO:0000256" key="1">
    <source>
        <dbReference type="SAM" id="Phobius"/>
    </source>
</evidence>
<feature type="transmembrane region" description="Helical" evidence="1">
    <location>
        <begin position="108"/>
        <end position="129"/>
    </location>
</feature>
<dbReference type="EMBL" id="BMQQ01000018">
    <property type="protein sequence ID" value="GGT46425.1"/>
    <property type="molecule type" value="Genomic_DNA"/>
</dbReference>
<evidence type="ECO:0000313" key="2">
    <source>
        <dbReference type="EMBL" id="GGT46425.1"/>
    </source>
</evidence>
<gene>
    <name evidence="2" type="ORF">GCM10014713_45540</name>
</gene>